<proteinExistence type="inferred from homology"/>
<dbReference type="SMART" id="SM00577">
    <property type="entry name" value="CPDc"/>
    <property type="match status" value="1"/>
</dbReference>
<evidence type="ECO:0000313" key="5">
    <source>
        <dbReference type="Proteomes" id="UP000091956"/>
    </source>
</evidence>
<protein>
    <recommendedName>
        <fullName evidence="1">Mitochondrial import inner membrane translocase subunit TIM50</fullName>
    </recommendedName>
</protein>
<dbReference type="InterPro" id="IPR050365">
    <property type="entry name" value="TIM50"/>
</dbReference>
<reference evidence="4 5" key="1">
    <citation type="submission" date="2016-03" db="EMBL/GenBank/DDBJ databases">
        <title>Comparative genomics of Pseudogymnoascus destructans, the fungus causing white-nose syndrome of bats.</title>
        <authorList>
            <person name="Palmer J.M."/>
            <person name="Drees K.P."/>
            <person name="Foster J.T."/>
            <person name="Lindner D.L."/>
        </authorList>
    </citation>
    <scope>NUCLEOTIDE SEQUENCE [LARGE SCALE GENOMIC DNA]</scope>
    <source>
        <strain evidence="4 5">UAMH 10579</strain>
    </source>
</reference>
<keyword evidence="1" id="KW-0496">Mitochondrion</keyword>
<dbReference type="AlphaFoldDB" id="A0A1B8GNM1"/>
<feature type="compositionally biased region" description="Basic residues" evidence="2">
    <location>
        <begin position="136"/>
        <end position="145"/>
    </location>
</feature>
<dbReference type="RefSeq" id="XP_018131121.2">
    <property type="nucleotide sequence ID" value="XM_018273742.2"/>
</dbReference>
<comment type="function">
    <text evidence="1">Essential component of the TIM23 complex, a complex that mediates the translocation of transit peptide-containing proteins across the mitochondrial inner membrane.</text>
</comment>
<dbReference type="STRING" id="342668.A0A1B8GNM1"/>
<keyword evidence="1" id="KW-0809">Transit peptide</keyword>
<keyword evidence="1" id="KW-0811">Translocation</keyword>
<dbReference type="SUPFAM" id="SSF56784">
    <property type="entry name" value="HAD-like"/>
    <property type="match status" value="1"/>
</dbReference>
<evidence type="ECO:0000313" key="4">
    <source>
        <dbReference type="EMBL" id="OBT97388.2"/>
    </source>
</evidence>
<dbReference type="Proteomes" id="UP000091956">
    <property type="component" value="Unassembled WGS sequence"/>
</dbReference>
<feature type="compositionally biased region" description="Polar residues" evidence="2">
    <location>
        <begin position="148"/>
        <end position="159"/>
    </location>
</feature>
<gene>
    <name evidence="4" type="ORF">VE01_04267</name>
</gene>
<dbReference type="GO" id="GO:0015031">
    <property type="term" value="P:protein transport"/>
    <property type="evidence" value="ECO:0007669"/>
    <property type="project" value="UniProtKB-KW"/>
</dbReference>
<dbReference type="PROSITE" id="PS50969">
    <property type="entry name" value="FCP1"/>
    <property type="match status" value="1"/>
</dbReference>
<evidence type="ECO:0000259" key="3">
    <source>
        <dbReference type="PROSITE" id="PS50969"/>
    </source>
</evidence>
<comment type="subcellular location">
    <subcellularLocation>
        <location evidence="1">Mitochondrion inner membrane</location>
        <topology evidence="1">Single-pass membrane protein</topology>
    </subcellularLocation>
</comment>
<accession>A0A1B8GNM1</accession>
<keyword evidence="1" id="KW-0813">Transport</keyword>
<keyword evidence="5" id="KW-1185">Reference proteome</keyword>
<dbReference type="EMBL" id="KV460222">
    <property type="protein sequence ID" value="OBT97388.2"/>
    <property type="molecule type" value="Genomic_DNA"/>
</dbReference>
<evidence type="ECO:0000256" key="2">
    <source>
        <dbReference type="SAM" id="MobiDB-lite"/>
    </source>
</evidence>
<organism evidence="4 5">
    <name type="scientific">Pseudogymnoascus verrucosus</name>
    <dbReference type="NCBI Taxonomy" id="342668"/>
    <lineage>
        <taxon>Eukaryota</taxon>
        <taxon>Fungi</taxon>
        <taxon>Dikarya</taxon>
        <taxon>Ascomycota</taxon>
        <taxon>Pezizomycotina</taxon>
        <taxon>Leotiomycetes</taxon>
        <taxon>Thelebolales</taxon>
        <taxon>Thelebolaceae</taxon>
        <taxon>Pseudogymnoascus</taxon>
    </lineage>
</organism>
<feature type="domain" description="FCP1 homology" evidence="3">
    <location>
        <begin position="232"/>
        <end position="401"/>
    </location>
</feature>
<comment type="similarity">
    <text evidence="1">Belongs to the TIM50 family.</text>
</comment>
<dbReference type="Pfam" id="PF03031">
    <property type="entry name" value="NIF"/>
    <property type="match status" value="1"/>
</dbReference>
<reference evidence="5" key="2">
    <citation type="journal article" date="2018" name="Nat. Commun.">
        <title>Extreme sensitivity to ultraviolet light in the fungal pathogen causing white-nose syndrome of bats.</title>
        <authorList>
            <person name="Palmer J.M."/>
            <person name="Drees K.P."/>
            <person name="Foster J.T."/>
            <person name="Lindner D.L."/>
        </authorList>
    </citation>
    <scope>NUCLEOTIDE SEQUENCE [LARGE SCALE GENOMIC DNA]</scope>
    <source>
        <strain evidence="5">UAMH 10579</strain>
    </source>
</reference>
<keyword evidence="1" id="KW-0653">Protein transport</keyword>
<feature type="region of interest" description="Disordered" evidence="2">
    <location>
        <begin position="103"/>
        <end position="216"/>
    </location>
</feature>
<dbReference type="InterPro" id="IPR023214">
    <property type="entry name" value="HAD_sf"/>
</dbReference>
<comment type="subunit">
    <text evidence="1">Component of the TIM23 complex.</text>
</comment>
<dbReference type="Gene3D" id="3.40.50.1000">
    <property type="entry name" value="HAD superfamily/HAD-like"/>
    <property type="match status" value="1"/>
</dbReference>
<dbReference type="GeneID" id="28837653"/>
<feature type="compositionally biased region" description="Low complexity" evidence="2">
    <location>
        <begin position="181"/>
        <end position="197"/>
    </location>
</feature>
<name>A0A1B8GNM1_9PEZI</name>
<sequence length="439" mass="48791">MNTKSLLYRAAATPVWNCIKASSKITLTSAQRRHSRYTKMIPVGMRKQAHKALPTFQEMASQRIAVLDAAIAALNSREDTNSKKLKKLAQHLAEKADLEVQLSQPPGTEATRGPLILGDETSIDSTMVTPGSIPGVKKHKPKKKKNQEGPSSQAVNQGEGQLPQPIPKVQVTTRKLRSQKVTATATTTSTTTTVTTTARRDPIVPPSAGSGGVPDPSPAYLERSLLAPQQAVKPQHILLVLDLNGTILYRPDRRRPSHFLERQSTASFLDYIFSRFQVMVWSSARLENVRLMADKLFPGPRRQYLVTEWGRDRMGLTPEDFVRRVQVYKRLEKVWAEPGIQNRHPLQATGATWDQSNTILIDDSLEKARSEPFNLVELPEFKGDSEPTDVLQHLTMYLDDILMQKDVSAYMRQNPFKASYAASYAASYGASDGATSEGE</sequence>
<evidence type="ECO:0000256" key="1">
    <source>
        <dbReference type="RuleBase" id="RU365079"/>
    </source>
</evidence>
<dbReference type="InterPro" id="IPR004274">
    <property type="entry name" value="FCP1_dom"/>
</dbReference>
<dbReference type="InterPro" id="IPR036412">
    <property type="entry name" value="HAD-like_sf"/>
</dbReference>
<dbReference type="PANTHER" id="PTHR12210">
    <property type="entry name" value="DULLARD PROTEIN PHOSPHATASE"/>
    <property type="match status" value="1"/>
</dbReference>
<dbReference type="GO" id="GO:0005744">
    <property type="term" value="C:TIM23 mitochondrial import inner membrane translocase complex"/>
    <property type="evidence" value="ECO:0007669"/>
    <property type="project" value="UniProtKB-UniRule"/>
</dbReference>